<dbReference type="PANTHER" id="PTHR30502:SF0">
    <property type="entry name" value="PHOSPHOENOLPYRUVATE CARBOXYLASE FAMILY PROTEIN"/>
    <property type="match status" value="1"/>
</dbReference>
<dbReference type="GO" id="GO:0016832">
    <property type="term" value="F:aldehyde-lyase activity"/>
    <property type="evidence" value="ECO:0007669"/>
    <property type="project" value="TreeGrafter"/>
</dbReference>
<evidence type="ECO:0000256" key="3">
    <source>
        <dbReference type="ARBA" id="ARBA00023239"/>
    </source>
</evidence>
<keyword evidence="3" id="KW-0456">Lyase</keyword>
<dbReference type="AlphaFoldDB" id="A0A5J5KVH0"/>
<evidence type="ECO:0000313" key="6">
    <source>
        <dbReference type="Proteomes" id="UP000325957"/>
    </source>
</evidence>
<keyword evidence="6" id="KW-1185">Reference proteome</keyword>
<dbReference type="InterPro" id="IPR015813">
    <property type="entry name" value="Pyrv/PenolPyrv_kinase-like_dom"/>
</dbReference>
<evidence type="ECO:0000256" key="1">
    <source>
        <dbReference type="ARBA" id="ARBA00005568"/>
    </source>
</evidence>
<dbReference type="InterPro" id="IPR050251">
    <property type="entry name" value="HpcH-HpaI_aldolase"/>
</dbReference>
<proteinExistence type="inferred from homology"/>
<dbReference type="GO" id="GO:0046872">
    <property type="term" value="F:metal ion binding"/>
    <property type="evidence" value="ECO:0007669"/>
    <property type="project" value="UniProtKB-KW"/>
</dbReference>
<name>A0A5J5KVH0_9MICC</name>
<comment type="caution">
    <text evidence="5">The sequence shown here is derived from an EMBL/GenBank/DDBJ whole genome shotgun (WGS) entry which is preliminary data.</text>
</comment>
<dbReference type="GO" id="GO:0005737">
    <property type="term" value="C:cytoplasm"/>
    <property type="evidence" value="ECO:0007669"/>
    <property type="project" value="TreeGrafter"/>
</dbReference>
<dbReference type="Pfam" id="PF03328">
    <property type="entry name" value="HpcH_HpaI"/>
    <property type="match status" value="1"/>
</dbReference>
<dbReference type="InterPro" id="IPR040442">
    <property type="entry name" value="Pyrv_kinase-like_dom_sf"/>
</dbReference>
<comment type="similarity">
    <text evidence="1">Belongs to the HpcH/HpaI aldolase family.</text>
</comment>
<dbReference type="RefSeq" id="WP_158035099.1">
    <property type="nucleotide sequence ID" value="NZ_ML708638.1"/>
</dbReference>
<protein>
    <submittedName>
        <fullName evidence="5">Aldolase</fullName>
    </submittedName>
</protein>
<dbReference type="SUPFAM" id="SSF51621">
    <property type="entry name" value="Phosphoenolpyruvate/pyruvate domain"/>
    <property type="match status" value="1"/>
</dbReference>
<dbReference type="PANTHER" id="PTHR30502">
    <property type="entry name" value="2-KETO-3-DEOXY-L-RHAMNONATE ALDOLASE"/>
    <property type="match status" value="1"/>
</dbReference>
<dbReference type="OrthoDB" id="86160at2"/>
<dbReference type="Gene3D" id="3.20.20.60">
    <property type="entry name" value="Phosphoenolpyruvate-binding domains"/>
    <property type="match status" value="1"/>
</dbReference>
<evidence type="ECO:0000313" key="5">
    <source>
        <dbReference type="EMBL" id="KAA9392931.1"/>
    </source>
</evidence>
<evidence type="ECO:0000259" key="4">
    <source>
        <dbReference type="Pfam" id="PF03328"/>
    </source>
</evidence>
<reference evidence="5 6" key="1">
    <citation type="submission" date="2019-05" db="EMBL/GenBank/DDBJ databases">
        <title>Kocuria coralli sp. nov., a novel actinobacterium isolated from coral reef seawater.</title>
        <authorList>
            <person name="Li J."/>
        </authorList>
    </citation>
    <scope>NUCLEOTIDE SEQUENCE [LARGE SCALE GENOMIC DNA]</scope>
    <source>
        <strain evidence="5 6">SCSIO 13007</strain>
    </source>
</reference>
<dbReference type="Proteomes" id="UP000325957">
    <property type="component" value="Unassembled WGS sequence"/>
</dbReference>
<evidence type="ECO:0000256" key="2">
    <source>
        <dbReference type="ARBA" id="ARBA00022723"/>
    </source>
</evidence>
<sequence>MEHPGAEKIRRAKAGETTIGYWTVLDSPVSAERLALAGYDYVAIDGQHGLLGYSGILANLMAIDAAHGPAGIVRVEANDAAVIGQALDAGARGVIVPLVNDAEDARKAVRAARYPSRGLRSYGPMRSGLRIGPVPAESDDSVLLLVMIETPEGLENVEEICAVEGIDGVYVGPSDLCLAVGGRFPNDPEVADAFNAALARVLEAARGAGVVAAIHTPDGATARSRIEQGFTVVTVASDLVHLEQAARAHLDAARGPVQG</sequence>
<accession>A0A5J5KVH0</accession>
<organism evidence="5 6">
    <name type="scientific">Kocuria coralli</name>
    <dbReference type="NCBI Taxonomy" id="1461025"/>
    <lineage>
        <taxon>Bacteria</taxon>
        <taxon>Bacillati</taxon>
        <taxon>Actinomycetota</taxon>
        <taxon>Actinomycetes</taxon>
        <taxon>Micrococcales</taxon>
        <taxon>Micrococcaceae</taxon>
        <taxon>Kocuria</taxon>
    </lineage>
</organism>
<feature type="domain" description="HpcH/HpaI aldolase/citrate lyase" evidence="4">
    <location>
        <begin position="19"/>
        <end position="242"/>
    </location>
</feature>
<keyword evidence="2" id="KW-0479">Metal-binding</keyword>
<dbReference type="EMBL" id="SZWF01000039">
    <property type="protein sequence ID" value="KAA9392931.1"/>
    <property type="molecule type" value="Genomic_DNA"/>
</dbReference>
<dbReference type="InterPro" id="IPR005000">
    <property type="entry name" value="Aldolase/citrate-lyase_domain"/>
</dbReference>
<gene>
    <name evidence="5" type="ORF">FCK90_14920</name>
</gene>